<proteinExistence type="predicted"/>
<dbReference type="Proteomes" id="UP001365542">
    <property type="component" value="Unassembled WGS sequence"/>
</dbReference>
<sequence length="149" mass="16870">MPLEISTEIALFQLRIFAIPGAIAVPRFRVITFTVDDNSNLVRPPNEPPVGTRQDPGHCYSTPQDAVDALPDTDEPRVYFVTYDYRLRLVKYFPSAQIRQKYQDILDGVEQVVLERSGLECKELVEVGTKEELLVFLEGVLCTPPPTDF</sequence>
<name>A0AAV9XH96_9PEZI</name>
<evidence type="ECO:0000313" key="1">
    <source>
        <dbReference type="EMBL" id="KAK6541478.1"/>
    </source>
</evidence>
<accession>A0AAV9XH96</accession>
<dbReference type="EMBL" id="JAVHJO010000003">
    <property type="protein sequence ID" value="KAK6541478.1"/>
    <property type="molecule type" value="Genomic_DNA"/>
</dbReference>
<organism evidence="1 2">
    <name type="scientific">Orbilia ellipsospora</name>
    <dbReference type="NCBI Taxonomy" id="2528407"/>
    <lineage>
        <taxon>Eukaryota</taxon>
        <taxon>Fungi</taxon>
        <taxon>Dikarya</taxon>
        <taxon>Ascomycota</taxon>
        <taxon>Pezizomycotina</taxon>
        <taxon>Orbiliomycetes</taxon>
        <taxon>Orbiliales</taxon>
        <taxon>Orbiliaceae</taxon>
        <taxon>Orbilia</taxon>
    </lineage>
</organism>
<gene>
    <name evidence="1" type="ORF">TWF694_007287</name>
</gene>
<comment type="caution">
    <text evidence="1">The sequence shown here is derived from an EMBL/GenBank/DDBJ whole genome shotgun (WGS) entry which is preliminary data.</text>
</comment>
<protein>
    <submittedName>
        <fullName evidence="1">Uncharacterized protein</fullName>
    </submittedName>
</protein>
<evidence type="ECO:0000313" key="2">
    <source>
        <dbReference type="Proteomes" id="UP001365542"/>
    </source>
</evidence>
<keyword evidence="2" id="KW-1185">Reference proteome</keyword>
<reference evidence="1 2" key="1">
    <citation type="submission" date="2019-10" db="EMBL/GenBank/DDBJ databases">
        <authorList>
            <person name="Palmer J.M."/>
        </authorList>
    </citation>
    <scope>NUCLEOTIDE SEQUENCE [LARGE SCALE GENOMIC DNA]</scope>
    <source>
        <strain evidence="1 2">TWF694</strain>
    </source>
</reference>
<dbReference type="AlphaFoldDB" id="A0AAV9XH96"/>